<keyword evidence="5" id="KW-1185">Reference proteome</keyword>
<dbReference type="InterPro" id="IPR002347">
    <property type="entry name" value="SDR_fam"/>
</dbReference>
<dbReference type="Gene3D" id="3.40.50.720">
    <property type="entry name" value="NAD(P)-binding Rossmann-like Domain"/>
    <property type="match status" value="1"/>
</dbReference>
<dbReference type="Pfam" id="PF00106">
    <property type="entry name" value="adh_short"/>
    <property type="match status" value="1"/>
</dbReference>
<comment type="similarity">
    <text evidence="1 3">Belongs to the short-chain dehydrogenases/reductases (SDR) family.</text>
</comment>
<dbReference type="InterPro" id="IPR020904">
    <property type="entry name" value="Sc_DH/Rdtase_CS"/>
</dbReference>
<dbReference type="Proteomes" id="UP001163731">
    <property type="component" value="Unassembled WGS sequence"/>
</dbReference>
<evidence type="ECO:0000256" key="1">
    <source>
        <dbReference type="ARBA" id="ARBA00006484"/>
    </source>
</evidence>
<dbReference type="PROSITE" id="PS00061">
    <property type="entry name" value="ADH_SHORT"/>
    <property type="match status" value="1"/>
</dbReference>
<evidence type="ECO:0000313" key="5">
    <source>
        <dbReference type="Proteomes" id="UP001163731"/>
    </source>
</evidence>
<gene>
    <name evidence="4" type="ORF">OMO38_02120</name>
</gene>
<evidence type="ECO:0000256" key="3">
    <source>
        <dbReference type="RuleBase" id="RU000363"/>
    </source>
</evidence>
<comment type="caution">
    <text evidence="4">The sequence shown here is derived from an EMBL/GenBank/DDBJ whole genome shotgun (WGS) entry which is preliminary data.</text>
</comment>
<protein>
    <submittedName>
        <fullName evidence="4">SDR family NAD(P)-dependent oxidoreductase</fullName>
    </submittedName>
</protein>
<reference evidence="4" key="1">
    <citation type="submission" date="2022-10" db="EMBL/GenBank/DDBJ databases">
        <title>Chryseobacterium babae sp. nov. isolated from the gut of the beetle Oryctes rhinoceros, and Chryseobacterium kimseyorum sp. nov., isolated from a stick insect rearing cage.</title>
        <authorList>
            <person name="Shelomi M."/>
            <person name="Han C.-J."/>
            <person name="Chen W.-M."/>
            <person name="Chen H.-K."/>
            <person name="Liaw S.-J."/>
            <person name="Muhle E."/>
            <person name="Clermont D."/>
        </authorList>
    </citation>
    <scope>NUCLEOTIDE SEQUENCE</scope>
    <source>
        <strain evidence="4">09-1422</strain>
    </source>
</reference>
<evidence type="ECO:0000256" key="2">
    <source>
        <dbReference type="ARBA" id="ARBA00023002"/>
    </source>
</evidence>
<dbReference type="PANTHER" id="PTHR44196:SF1">
    <property type="entry name" value="DEHYDROGENASE_REDUCTASE SDR FAMILY MEMBER 7B"/>
    <property type="match status" value="1"/>
</dbReference>
<sequence>MKSENNLEKRSLQGKTVVVTGGSSGVGRATVEAFALEGCNIVIAARGQEALDETLNLCRELEVKAIAVATDVSKAEEVDNLVKRAILEFGRIDIWVNNAGVMASGKFEEIPMTLHEQVIKTNLFGYMHGAYSVLPIFKEQNEGILINNVSIGGFMPAPYSAVYSATKFGIRGMMECLQGEISDFTDIHIANLYPQIQRSTGNAHSAKYSGLDFKVPPFAADPRDTAAKIVELAKQPKKDLFPDITSRLLVNVYGMFPKAIINTASAGMRMMMKLKNGEPTSGNVLESSPEPHQIYGETSLPVPSKKTKLAMVAGVTLGLAYMFFTSRSSRSNKDAAE</sequence>
<dbReference type="PRINTS" id="PR00081">
    <property type="entry name" value="GDHRDH"/>
</dbReference>
<keyword evidence="2" id="KW-0560">Oxidoreductase</keyword>
<evidence type="ECO:0000313" key="4">
    <source>
        <dbReference type="EMBL" id="MCW3167314.1"/>
    </source>
</evidence>
<dbReference type="InterPro" id="IPR036291">
    <property type="entry name" value="NAD(P)-bd_dom_sf"/>
</dbReference>
<dbReference type="SUPFAM" id="SSF51735">
    <property type="entry name" value="NAD(P)-binding Rossmann-fold domains"/>
    <property type="match status" value="1"/>
</dbReference>
<dbReference type="EMBL" id="JAPDHW010000001">
    <property type="protein sequence ID" value="MCW3167314.1"/>
    <property type="molecule type" value="Genomic_DNA"/>
</dbReference>
<accession>A0ABT3HU41</accession>
<name>A0ABT3HU41_9FLAO</name>
<dbReference type="PRINTS" id="PR00080">
    <property type="entry name" value="SDRFAMILY"/>
</dbReference>
<dbReference type="RefSeq" id="WP_264748595.1">
    <property type="nucleotide sequence ID" value="NZ_JAPDHW010000001.1"/>
</dbReference>
<proteinExistence type="inferred from homology"/>
<dbReference type="PANTHER" id="PTHR44196">
    <property type="entry name" value="DEHYDROGENASE/REDUCTASE SDR FAMILY MEMBER 7B"/>
    <property type="match status" value="1"/>
</dbReference>
<organism evidence="4 5">
    <name type="scientific">Chryseobacterium kimseyorum</name>
    <dbReference type="NCBI Taxonomy" id="2984028"/>
    <lineage>
        <taxon>Bacteria</taxon>
        <taxon>Pseudomonadati</taxon>
        <taxon>Bacteroidota</taxon>
        <taxon>Flavobacteriia</taxon>
        <taxon>Flavobacteriales</taxon>
        <taxon>Weeksellaceae</taxon>
        <taxon>Chryseobacterium group</taxon>
        <taxon>Chryseobacterium</taxon>
    </lineage>
</organism>